<feature type="compositionally biased region" description="Acidic residues" evidence="1">
    <location>
        <begin position="155"/>
        <end position="178"/>
    </location>
</feature>
<protein>
    <submittedName>
        <fullName evidence="2">Putative Tetratricopeptide repeat protein</fullName>
    </submittedName>
</protein>
<accession>A0A445N020</accession>
<sequence length="271" mass="29951">MVNPDNLVDQILNRSPSPGTALLVLSRMKRGGRINEVIRECIRALDSYPDDIRLRKLLAESFFEAGLLGQAEAELDRLASDLKKLSTAYMLQASILVRQKRFNEAAVPLKIYLAANPDDLEALGLLESLTRLEAEKAVKVGPASEAAEGGQPIAQEEEFSEEGQWEDEAGVESEETEDQAIVDLSSPTIAELYFEQGQVMEAISTYEKILLKNPQDELALRRIEELTGLVNAAARASKEDIFREKTLQTIAILEQWLAGIIEAANAGRITR</sequence>
<reference evidence="2" key="1">
    <citation type="submission" date="2018-01" db="EMBL/GenBank/DDBJ databases">
        <authorList>
            <person name="Regsiter A."/>
            <person name="William W."/>
        </authorList>
    </citation>
    <scope>NUCLEOTIDE SEQUENCE</scope>
    <source>
        <strain evidence="2">TRIP AH-1</strain>
    </source>
</reference>
<dbReference type="EMBL" id="OJIN01000184">
    <property type="protein sequence ID" value="SPD75076.1"/>
    <property type="molecule type" value="Genomic_DNA"/>
</dbReference>
<organism evidence="2">
    <name type="scientific">uncultured Desulfobacterium sp</name>
    <dbReference type="NCBI Taxonomy" id="201089"/>
    <lineage>
        <taxon>Bacteria</taxon>
        <taxon>Pseudomonadati</taxon>
        <taxon>Thermodesulfobacteriota</taxon>
        <taxon>Desulfobacteria</taxon>
        <taxon>Desulfobacterales</taxon>
        <taxon>Desulfobacteriaceae</taxon>
        <taxon>Desulfobacterium</taxon>
        <taxon>environmental samples</taxon>
    </lineage>
</organism>
<proteinExistence type="predicted"/>
<evidence type="ECO:0000256" key="1">
    <source>
        <dbReference type="SAM" id="MobiDB-lite"/>
    </source>
</evidence>
<dbReference type="AlphaFoldDB" id="A0A445N020"/>
<dbReference type="SUPFAM" id="SSF48452">
    <property type="entry name" value="TPR-like"/>
    <property type="match status" value="1"/>
</dbReference>
<evidence type="ECO:0000313" key="2">
    <source>
        <dbReference type="EMBL" id="SPD75076.1"/>
    </source>
</evidence>
<name>A0A445N020_9BACT</name>
<dbReference type="InterPro" id="IPR011990">
    <property type="entry name" value="TPR-like_helical_dom_sf"/>
</dbReference>
<feature type="region of interest" description="Disordered" evidence="1">
    <location>
        <begin position="140"/>
        <end position="178"/>
    </location>
</feature>
<dbReference type="Pfam" id="PF13174">
    <property type="entry name" value="TPR_6"/>
    <property type="match status" value="1"/>
</dbReference>
<gene>
    <name evidence="2" type="ORF">PITCH_A420037</name>
</gene>
<dbReference type="InterPro" id="IPR019734">
    <property type="entry name" value="TPR_rpt"/>
</dbReference>
<dbReference type="Gene3D" id="1.25.40.10">
    <property type="entry name" value="Tetratricopeptide repeat domain"/>
    <property type="match status" value="2"/>
</dbReference>